<name>A0A0R2NSR5_9LACO</name>
<evidence type="ECO:0000313" key="3">
    <source>
        <dbReference type="Proteomes" id="UP000051249"/>
    </source>
</evidence>
<sequence length="343" mass="39758">MITIRAIRFFDLKQARRPKIISNLLRGKQTVSTLFWGLQYNLLNWLSFDLGFNEQDFLRTLSKSVNKGYLTVKDDEYLLTPLGSQLIASVSTVVPSGFQAQLNQYLWRSSLTLAIQIISQYQHQNNKYIPIQADEQTTFIVKKWFIKNKNADIITTFKDELIQVGNQLSHDDANLFFNLLVGYNEDGLTTDQFSKILMIEPWIIEERINIIFSRIGQIVKDSNLSLLNQLLLSTLSNTKLTHSAELTWQLISNQNRTVAEIANMRRIKTGTVQEHILMSVILVSDFNYHPENITEDIIKDVQALEIAPSQWSIEDFNAKYGNLSFFEFRLLQITETQRRRLND</sequence>
<reference evidence="2 3" key="1">
    <citation type="journal article" date="2015" name="Genome Announc.">
        <title>Expanding the biotechnology potential of lactobacilli through comparative genomics of 213 strains and associated genera.</title>
        <authorList>
            <person name="Sun Z."/>
            <person name="Harris H.M."/>
            <person name="McCann A."/>
            <person name="Guo C."/>
            <person name="Argimon S."/>
            <person name="Zhang W."/>
            <person name="Yang X."/>
            <person name="Jeffery I.B."/>
            <person name="Cooney J.C."/>
            <person name="Kagawa T.F."/>
            <person name="Liu W."/>
            <person name="Song Y."/>
            <person name="Salvetti E."/>
            <person name="Wrobel A."/>
            <person name="Rasinkangas P."/>
            <person name="Parkhill J."/>
            <person name="Rea M.C."/>
            <person name="O'Sullivan O."/>
            <person name="Ritari J."/>
            <person name="Douillard F.P."/>
            <person name="Paul Ross R."/>
            <person name="Yang R."/>
            <person name="Briner A.E."/>
            <person name="Felis G.E."/>
            <person name="de Vos W.M."/>
            <person name="Barrangou R."/>
            <person name="Klaenhammer T.R."/>
            <person name="Caufield P.W."/>
            <person name="Cui Y."/>
            <person name="Zhang H."/>
            <person name="O'Toole P.W."/>
        </authorList>
    </citation>
    <scope>NUCLEOTIDE SEQUENCE [LARGE SCALE GENOMIC DNA]</scope>
    <source>
        <strain evidence="2 3">DSM 23026</strain>
    </source>
</reference>
<dbReference type="Pfam" id="PF14493">
    <property type="entry name" value="HTH_40"/>
    <property type="match status" value="1"/>
</dbReference>
<organism evidence="2 3">
    <name type="scientific">Pediococcus argentinicus</name>
    <dbReference type="NCBI Taxonomy" id="480391"/>
    <lineage>
        <taxon>Bacteria</taxon>
        <taxon>Bacillati</taxon>
        <taxon>Bacillota</taxon>
        <taxon>Bacilli</taxon>
        <taxon>Lactobacillales</taxon>
        <taxon>Lactobacillaceae</taxon>
        <taxon>Pediococcus</taxon>
    </lineage>
</organism>
<accession>A0A0R2NSR5</accession>
<proteinExistence type="predicted"/>
<comment type="caution">
    <text evidence="2">The sequence shown here is derived from an EMBL/GenBank/DDBJ whole genome shotgun (WGS) entry which is preliminary data.</text>
</comment>
<dbReference type="AlphaFoldDB" id="A0A0R2NSR5"/>
<dbReference type="InterPro" id="IPR029491">
    <property type="entry name" value="Helicase_HTH"/>
</dbReference>
<dbReference type="RefSeq" id="WP_057797559.1">
    <property type="nucleotide sequence ID" value="NZ_BJZZ01000001.1"/>
</dbReference>
<keyword evidence="3" id="KW-1185">Reference proteome</keyword>
<dbReference type="PATRIC" id="fig|480391.4.peg.69"/>
<evidence type="ECO:0000259" key="1">
    <source>
        <dbReference type="Pfam" id="PF14493"/>
    </source>
</evidence>
<gene>
    <name evidence="2" type="ORF">IV88_GL000067</name>
</gene>
<feature type="domain" description="Helicase Helix-turn-helix" evidence="1">
    <location>
        <begin position="243"/>
        <end position="331"/>
    </location>
</feature>
<dbReference type="EMBL" id="JQCQ01000001">
    <property type="protein sequence ID" value="KRO26282.1"/>
    <property type="molecule type" value="Genomic_DNA"/>
</dbReference>
<protein>
    <recommendedName>
        <fullName evidence="1">Helicase Helix-turn-helix domain-containing protein</fullName>
    </recommendedName>
</protein>
<dbReference type="Proteomes" id="UP000051249">
    <property type="component" value="Unassembled WGS sequence"/>
</dbReference>
<evidence type="ECO:0000313" key="2">
    <source>
        <dbReference type="EMBL" id="KRO26282.1"/>
    </source>
</evidence>
<dbReference type="OrthoDB" id="2146354at2"/>